<evidence type="ECO:0000313" key="3">
    <source>
        <dbReference type="Proteomes" id="UP000766698"/>
    </source>
</evidence>
<comment type="caution">
    <text evidence="2">The sequence shown here is derived from an EMBL/GenBank/DDBJ whole genome shotgun (WGS) entry which is preliminary data.</text>
</comment>
<protein>
    <submittedName>
        <fullName evidence="2">Uncharacterized protein</fullName>
    </submittedName>
</protein>
<accession>A0ABR6EMZ8</accession>
<organism evidence="2 3">
    <name type="scientific">Streptomyces durbertensis</name>
    <dbReference type="NCBI Taxonomy" id="2448886"/>
    <lineage>
        <taxon>Bacteria</taxon>
        <taxon>Bacillati</taxon>
        <taxon>Actinomycetota</taxon>
        <taxon>Actinomycetes</taxon>
        <taxon>Kitasatosporales</taxon>
        <taxon>Streptomycetaceae</taxon>
        <taxon>Streptomyces</taxon>
    </lineage>
</organism>
<keyword evidence="1" id="KW-0472">Membrane</keyword>
<keyword evidence="1" id="KW-0812">Transmembrane</keyword>
<reference evidence="3" key="1">
    <citation type="journal article" date="2020" name="Syst. Appl. Microbiol.">
        <title>Streptomyces alkaliterrae sp. nov., isolated from an alkaline soil, and emended descriptions of Streptomyces alkaliphilus, Streptomyces calidiresistens and Streptomyces durbertensis.</title>
        <authorList>
            <person name="Swiecimska M."/>
            <person name="Golinska P."/>
            <person name="Nouioui I."/>
            <person name="Wypij M."/>
            <person name="Rai M."/>
            <person name="Sangal V."/>
            <person name="Goodfellow M."/>
        </authorList>
    </citation>
    <scope>NUCLEOTIDE SEQUENCE [LARGE SCALE GENOMIC DNA]</scope>
    <source>
        <strain evidence="3">DSM 104538</strain>
    </source>
</reference>
<proteinExistence type="predicted"/>
<name>A0ABR6EMZ8_9ACTN</name>
<dbReference type="RefSeq" id="WP_182857170.1">
    <property type="nucleotide sequence ID" value="NZ_WMLF01000362.1"/>
</dbReference>
<evidence type="ECO:0000313" key="2">
    <source>
        <dbReference type="EMBL" id="MBB1245879.1"/>
    </source>
</evidence>
<sequence>MADPAAAGVLDRCVGVVETAPVAFSQLLYRMILGRVERGRRSTSYQADLTGWLRQAQRGECTPGDACEIFSLSAGGWCLVAASGVMLGMLLDFLFKVPFDVVLSISLSVPPAFALLSGVEAVRARSARDAGGNLRRSKKRRKRRNYRPMARRWIVAAAGSMFLLIFWVQILFVG</sequence>
<feature type="transmembrane region" description="Helical" evidence="1">
    <location>
        <begin position="150"/>
        <end position="172"/>
    </location>
</feature>
<dbReference type="Proteomes" id="UP000766698">
    <property type="component" value="Unassembled WGS sequence"/>
</dbReference>
<keyword evidence="1" id="KW-1133">Transmembrane helix</keyword>
<keyword evidence="3" id="KW-1185">Reference proteome</keyword>
<gene>
    <name evidence="2" type="ORF">GL263_20330</name>
</gene>
<feature type="transmembrane region" description="Helical" evidence="1">
    <location>
        <begin position="101"/>
        <end position="119"/>
    </location>
</feature>
<feature type="transmembrane region" description="Helical" evidence="1">
    <location>
        <begin position="74"/>
        <end position="95"/>
    </location>
</feature>
<evidence type="ECO:0000256" key="1">
    <source>
        <dbReference type="SAM" id="Phobius"/>
    </source>
</evidence>
<dbReference type="EMBL" id="WMLF01000362">
    <property type="protein sequence ID" value="MBB1245879.1"/>
    <property type="molecule type" value="Genomic_DNA"/>
</dbReference>